<reference evidence="1" key="1">
    <citation type="submission" date="2024-02" db="EMBL/GenBank/DDBJ databases">
        <title>Metagenome Assembled Genome of Zalaria obscura JY119.</title>
        <authorList>
            <person name="Vighnesh L."/>
            <person name="Jagadeeshwari U."/>
            <person name="Venkata Ramana C."/>
            <person name="Sasikala C."/>
        </authorList>
    </citation>
    <scope>NUCLEOTIDE SEQUENCE</scope>
    <source>
        <strain evidence="1">JY119</strain>
    </source>
</reference>
<evidence type="ECO:0000313" key="2">
    <source>
        <dbReference type="Proteomes" id="UP001320706"/>
    </source>
</evidence>
<protein>
    <submittedName>
        <fullName evidence="1">Uncharacterized protein</fullName>
    </submittedName>
</protein>
<dbReference type="EMBL" id="JAMKPW020000042">
    <property type="protein sequence ID" value="KAK8195859.1"/>
    <property type="molecule type" value="Genomic_DNA"/>
</dbReference>
<name>A0ACC3S6S6_9PEZI</name>
<dbReference type="Proteomes" id="UP001320706">
    <property type="component" value="Unassembled WGS sequence"/>
</dbReference>
<proteinExistence type="predicted"/>
<gene>
    <name evidence="1" type="ORF">M8818_007010</name>
</gene>
<keyword evidence="2" id="KW-1185">Reference proteome</keyword>
<organism evidence="1 2">
    <name type="scientific">Zalaria obscura</name>
    <dbReference type="NCBI Taxonomy" id="2024903"/>
    <lineage>
        <taxon>Eukaryota</taxon>
        <taxon>Fungi</taxon>
        <taxon>Dikarya</taxon>
        <taxon>Ascomycota</taxon>
        <taxon>Pezizomycotina</taxon>
        <taxon>Dothideomycetes</taxon>
        <taxon>Dothideomycetidae</taxon>
        <taxon>Dothideales</taxon>
        <taxon>Zalariaceae</taxon>
        <taxon>Zalaria</taxon>
    </lineage>
</organism>
<comment type="caution">
    <text evidence="1">The sequence shown here is derived from an EMBL/GenBank/DDBJ whole genome shotgun (WGS) entry which is preliminary data.</text>
</comment>
<sequence>MYTLRTLSRPLRTSTRISTLPIRNLSYRPTPTLLARKDAQGKDDLKPESNEYSKSGSDDAAAATEDTAFNPNKTSPEEEHDAAGEESKKASNPLDVSPANHDVSQPRGGQEGGHEGSASESGQSSGRERTSGGGSPKKSGK</sequence>
<accession>A0ACC3S6S6</accession>
<evidence type="ECO:0000313" key="1">
    <source>
        <dbReference type="EMBL" id="KAK8195859.1"/>
    </source>
</evidence>